<protein>
    <submittedName>
        <fullName evidence="2">Uncharacterized protein</fullName>
    </submittedName>
</protein>
<keyword evidence="1" id="KW-0472">Membrane</keyword>
<name>A0ABS5AGW5_9PSEU</name>
<comment type="caution">
    <text evidence="2">The sequence shown here is derived from an EMBL/GenBank/DDBJ whole genome shotgun (WGS) entry which is preliminary data.</text>
</comment>
<feature type="transmembrane region" description="Helical" evidence="1">
    <location>
        <begin position="35"/>
        <end position="56"/>
    </location>
</feature>
<evidence type="ECO:0000313" key="2">
    <source>
        <dbReference type="EMBL" id="MBP2475818.1"/>
    </source>
</evidence>
<organism evidence="2 3">
    <name type="scientific">Crossiella equi</name>
    <dbReference type="NCBI Taxonomy" id="130796"/>
    <lineage>
        <taxon>Bacteria</taxon>
        <taxon>Bacillati</taxon>
        <taxon>Actinomycetota</taxon>
        <taxon>Actinomycetes</taxon>
        <taxon>Pseudonocardiales</taxon>
        <taxon>Pseudonocardiaceae</taxon>
        <taxon>Crossiella</taxon>
    </lineage>
</organism>
<gene>
    <name evidence="2" type="ORF">JOF53_004690</name>
</gene>
<evidence type="ECO:0000256" key="1">
    <source>
        <dbReference type="SAM" id="Phobius"/>
    </source>
</evidence>
<dbReference type="Proteomes" id="UP001519363">
    <property type="component" value="Unassembled WGS sequence"/>
</dbReference>
<proteinExistence type="predicted"/>
<keyword evidence="3" id="KW-1185">Reference proteome</keyword>
<dbReference type="EMBL" id="JAGIOO010000001">
    <property type="protein sequence ID" value="MBP2475818.1"/>
    <property type="molecule type" value="Genomic_DNA"/>
</dbReference>
<keyword evidence="1" id="KW-1133">Transmembrane helix</keyword>
<sequence length="226" mass="24197">MEQLRSVLAVEPPPPTVSCADVMRDGRRAVRRRRFGVAAVVLAAVTVLGSGTVLLMPEPPVPVANTVPVPPAPTKPPRPALTIADAERFSVHFFKTGWLGTPLSLAGDSPGEPGQFRLIEDYLRLGLKLTDQQGHTGHLAVTIRYGDGQVRSCAPVDGCKVEQVPEGRQYSLPRRDAAASAQRELLLVTPEGLEISAVLTEGQSWPMLTGADLNRLVTGLAQSSQR</sequence>
<evidence type="ECO:0000313" key="3">
    <source>
        <dbReference type="Proteomes" id="UP001519363"/>
    </source>
</evidence>
<dbReference type="RefSeq" id="WP_143342732.1">
    <property type="nucleotide sequence ID" value="NZ_MUMG01000181.1"/>
</dbReference>
<keyword evidence="1" id="KW-0812">Transmembrane</keyword>
<reference evidence="2 3" key="1">
    <citation type="submission" date="2021-03" db="EMBL/GenBank/DDBJ databases">
        <title>Sequencing the genomes of 1000 actinobacteria strains.</title>
        <authorList>
            <person name="Klenk H.-P."/>
        </authorList>
    </citation>
    <scope>NUCLEOTIDE SEQUENCE [LARGE SCALE GENOMIC DNA]</scope>
    <source>
        <strain evidence="2 3">DSM 44580</strain>
    </source>
</reference>
<accession>A0ABS5AGW5</accession>